<dbReference type="AlphaFoldDB" id="A0A1F7Z287"/>
<keyword evidence="2" id="KW-0812">Transmembrane</keyword>
<evidence type="ECO:0000313" key="4">
    <source>
        <dbReference type="EMBL" id="OGM33574.1"/>
    </source>
</evidence>
<dbReference type="InterPro" id="IPR050922">
    <property type="entry name" value="LytR/CpsA/Psr_CW_biosynth"/>
</dbReference>
<feature type="transmembrane region" description="Helical" evidence="2">
    <location>
        <begin position="63"/>
        <end position="83"/>
    </location>
</feature>
<keyword evidence="2" id="KW-1133">Transmembrane helix</keyword>
<evidence type="ECO:0000256" key="2">
    <source>
        <dbReference type="SAM" id="Phobius"/>
    </source>
</evidence>
<feature type="domain" description="Cell envelope-related transcriptional attenuator" evidence="3">
    <location>
        <begin position="135"/>
        <end position="304"/>
    </location>
</feature>
<name>A0A1F7Z287_9BACT</name>
<keyword evidence="2" id="KW-0472">Membrane</keyword>
<gene>
    <name evidence="4" type="ORF">A3D01_01305</name>
</gene>
<protein>
    <recommendedName>
        <fullName evidence="3">Cell envelope-related transcriptional attenuator domain-containing protein</fullName>
    </recommendedName>
</protein>
<dbReference type="PANTHER" id="PTHR33392">
    <property type="entry name" value="POLYISOPRENYL-TEICHOIC ACID--PEPTIDOGLYCAN TEICHOIC ACID TRANSFERASE TAGU"/>
    <property type="match status" value="1"/>
</dbReference>
<dbReference type="InterPro" id="IPR004474">
    <property type="entry name" value="LytR_CpsA_psr"/>
</dbReference>
<dbReference type="Proteomes" id="UP000177169">
    <property type="component" value="Unassembled WGS sequence"/>
</dbReference>
<dbReference type="STRING" id="1802505.A3D01_01305"/>
<dbReference type="Gene3D" id="3.40.630.190">
    <property type="entry name" value="LCP protein"/>
    <property type="match status" value="1"/>
</dbReference>
<dbReference type="PANTHER" id="PTHR33392:SF6">
    <property type="entry name" value="POLYISOPRENYL-TEICHOIC ACID--PEPTIDOGLYCAN TEICHOIC ACID TRANSFERASE TAGU"/>
    <property type="match status" value="1"/>
</dbReference>
<sequence>MKSETQKVNTNNFITERGTITDGENLTESESLTEENLRFTFKRTRFQIAASRIKRRIFKHVKIMRLLSVFTFAALFLLFIVIFRSLLTTIGLGYYLGLFSDFVFTPEAKIESINGVTNILILGKGGDGHEAPDLTDTIIFASISHKTGRIVLISLPRDIWIPALRAKLNSTYYWGNQKKTGGGLILAKSQVEEILGKPIQYAAILDFSGFKQIIDIIGGIDVNVENSFTDNKYPITGRENDTCDGDREFKCRYETISFEKGTQHMDGELTLKFVRSRNSEGDEGTDLAREKRQQKVIDAIKDRVLDREILLSPKTLLALKNTLAASTETDLNVSNTAILARRLFDSRDEVYSYVLPQNFLVNPPISPTHDNLYVFIPKDKKWDKVQEWVECVIDQRDGCQ</sequence>
<comment type="similarity">
    <text evidence="1">Belongs to the LytR/CpsA/Psr (LCP) family.</text>
</comment>
<organism evidence="4 5">
    <name type="scientific">Candidatus Woesebacteria bacterium RIFCSPHIGHO2_02_FULL_39_13</name>
    <dbReference type="NCBI Taxonomy" id="1802505"/>
    <lineage>
        <taxon>Bacteria</taxon>
        <taxon>Candidatus Woeseibacteriota</taxon>
    </lineage>
</organism>
<reference evidence="4 5" key="1">
    <citation type="journal article" date="2016" name="Nat. Commun.">
        <title>Thousands of microbial genomes shed light on interconnected biogeochemical processes in an aquifer system.</title>
        <authorList>
            <person name="Anantharaman K."/>
            <person name="Brown C.T."/>
            <person name="Hug L.A."/>
            <person name="Sharon I."/>
            <person name="Castelle C.J."/>
            <person name="Probst A.J."/>
            <person name="Thomas B.C."/>
            <person name="Singh A."/>
            <person name="Wilkins M.J."/>
            <person name="Karaoz U."/>
            <person name="Brodie E.L."/>
            <person name="Williams K.H."/>
            <person name="Hubbard S.S."/>
            <person name="Banfield J.F."/>
        </authorList>
    </citation>
    <scope>NUCLEOTIDE SEQUENCE [LARGE SCALE GENOMIC DNA]</scope>
</reference>
<accession>A0A1F7Z287</accession>
<comment type="caution">
    <text evidence="4">The sequence shown here is derived from an EMBL/GenBank/DDBJ whole genome shotgun (WGS) entry which is preliminary data.</text>
</comment>
<proteinExistence type="inferred from homology"/>
<dbReference type="EMBL" id="MGGR01000016">
    <property type="protein sequence ID" value="OGM33574.1"/>
    <property type="molecule type" value="Genomic_DNA"/>
</dbReference>
<dbReference type="NCBIfam" id="TIGR00350">
    <property type="entry name" value="lytR_cpsA_psr"/>
    <property type="match status" value="1"/>
</dbReference>
<dbReference type="Pfam" id="PF03816">
    <property type="entry name" value="LytR_cpsA_psr"/>
    <property type="match status" value="1"/>
</dbReference>
<evidence type="ECO:0000256" key="1">
    <source>
        <dbReference type="ARBA" id="ARBA00006068"/>
    </source>
</evidence>
<evidence type="ECO:0000313" key="5">
    <source>
        <dbReference type="Proteomes" id="UP000177169"/>
    </source>
</evidence>
<evidence type="ECO:0000259" key="3">
    <source>
        <dbReference type="Pfam" id="PF03816"/>
    </source>
</evidence>